<proteinExistence type="predicted"/>
<dbReference type="Proteomes" id="UP001239111">
    <property type="component" value="Chromosome 2"/>
</dbReference>
<protein>
    <submittedName>
        <fullName evidence="1">Uncharacterized protein</fullName>
    </submittedName>
</protein>
<accession>A0ACC2P9G9</accession>
<keyword evidence="2" id="KW-1185">Reference proteome</keyword>
<comment type="caution">
    <text evidence="1">The sequence shown here is derived from an EMBL/GenBank/DDBJ whole genome shotgun (WGS) entry which is preliminary data.</text>
</comment>
<gene>
    <name evidence="1" type="ORF">QAD02_015878</name>
</gene>
<organism evidence="1 2">
    <name type="scientific">Eretmocerus hayati</name>
    <dbReference type="NCBI Taxonomy" id="131215"/>
    <lineage>
        <taxon>Eukaryota</taxon>
        <taxon>Metazoa</taxon>
        <taxon>Ecdysozoa</taxon>
        <taxon>Arthropoda</taxon>
        <taxon>Hexapoda</taxon>
        <taxon>Insecta</taxon>
        <taxon>Pterygota</taxon>
        <taxon>Neoptera</taxon>
        <taxon>Endopterygota</taxon>
        <taxon>Hymenoptera</taxon>
        <taxon>Apocrita</taxon>
        <taxon>Proctotrupomorpha</taxon>
        <taxon>Chalcidoidea</taxon>
        <taxon>Aphelinidae</taxon>
        <taxon>Aphelininae</taxon>
        <taxon>Eretmocerus</taxon>
    </lineage>
</organism>
<sequence length="151" mass="16941">MACASAASSVDGIKPFFGTKYSYSSQEGSFSDVLDNVGVGFFTRKSAALASPTLSLTESEGKPGYYVLHTKSTFKSYDVEFKPDEEFDYHTADGRDVKYFVKFEGNKMIETQKNKDDGRTLHIERIFSKDEMKVNMKAGDAFSNRIYKAEN</sequence>
<reference evidence="1" key="1">
    <citation type="submission" date="2023-04" db="EMBL/GenBank/DDBJ databases">
        <title>A chromosome-level genome assembly of the parasitoid wasp Eretmocerus hayati.</title>
        <authorList>
            <person name="Zhong Y."/>
            <person name="Liu S."/>
            <person name="Liu Y."/>
        </authorList>
    </citation>
    <scope>NUCLEOTIDE SEQUENCE</scope>
    <source>
        <strain evidence="1">ZJU_SS_LIU_2023</strain>
    </source>
</reference>
<evidence type="ECO:0000313" key="1">
    <source>
        <dbReference type="EMBL" id="KAJ8680091.1"/>
    </source>
</evidence>
<dbReference type="EMBL" id="CM056742">
    <property type="protein sequence ID" value="KAJ8680091.1"/>
    <property type="molecule type" value="Genomic_DNA"/>
</dbReference>
<name>A0ACC2P9G9_9HYME</name>
<evidence type="ECO:0000313" key="2">
    <source>
        <dbReference type="Proteomes" id="UP001239111"/>
    </source>
</evidence>